<dbReference type="AlphaFoldDB" id="A0A8T0VHC2"/>
<name>A0A8T0VHC2_PANVG</name>
<gene>
    <name evidence="2" type="ORF">PVAP13_2NG232906</name>
</gene>
<accession>A0A8T0VHC2</accession>
<organism evidence="2 3">
    <name type="scientific">Panicum virgatum</name>
    <name type="common">Blackwell switchgrass</name>
    <dbReference type="NCBI Taxonomy" id="38727"/>
    <lineage>
        <taxon>Eukaryota</taxon>
        <taxon>Viridiplantae</taxon>
        <taxon>Streptophyta</taxon>
        <taxon>Embryophyta</taxon>
        <taxon>Tracheophyta</taxon>
        <taxon>Spermatophyta</taxon>
        <taxon>Magnoliopsida</taxon>
        <taxon>Liliopsida</taxon>
        <taxon>Poales</taxon>
        <taxon>Poaceae</taxon>
        <taxon>PACMAD clade</taxon>
        <taxon>Panicoideae</taxon>
        <taxon>Panicodae</taxon>
        <taxon>Paniceae</taxon>
        <taxon>Panicinae</taxon>
        <taxon>Panicum</taxon>
        <taxon>Panicum sect. Hiantes</taxon>
    </lineage>
</organism>
<proteinExistence type="predicted"/>
<feature type="region of interest" description="Disordered" evidence="1">
    <location>
        <begin position="297"/>
        <end position="338"/>
    </location>
</feature>
<protein>
    <submittedName>
        <fullName evidence="2">Uncharacterized protein</fullName>
    </submittedName>
</protein>
<evidence type="ECO:0000256" key="1">
    <source>
        <dbReference type="SAM" id="MobiDB-lite"/>
    </source>
</evidence>
<feature type="compositionally biased region" description="Low complexity" evidence="1">
    <location>
        <begin position="176"/>
        <end position="190"/>
    </location>
</feature>
<reference evidence="2" key="1">
    <citation type="submission" date="2020-05" db="EMBL/GenBank/DDBJ databases">
        <title>WGS assembly of Panicum virgatum.</title>
        <authorList>
            <person name="Lovell J.T."/>
            <person name="Jenkins J."/>
            <person name="Shu S."/>
            <person name="Juenger T.E."/>
            <person name="Schmutz J."/>
        </authorList>
    </citation>
    <scope>NUCLEOTIDE SEQUENCE</scope>
    <source>
        <strain evidence="2">AP13</strain>
    </source>
</reference>
<feature type="compositionally biased region" description="Basic and acidic residues" evidence="1">
    <location>
        <begin position="314"/>
        <end position="338"/>
    </location>
</feature>
<feature type="region of interest" description="Disordered" evidence="1">
    <location>
        <begin position="147"/>
        <end position="202"/>
    </location>
</feature>
<comment type="caution">
    <text evidence="2">The sequence shown here is derived from an EMBL/GenBank/DDBJ whole genome shotgun (WGS) entry which is preliminary data.</text>
</comment>
<keyword evidence="3" id="KW-1185">Reference proteome</keyword>
<evidence type="ECO:0000313" key="3">
    <source>
        <dbReference type="Proteomes" id="UP000823388"/>
    </source>
</evidence>
<evidence type="ECO:0000313" key="2">
    <source>
        <dbReference type="EMBL" id="KAG2633837.1"/>
    </source>
</evidence>
<dbReference type="Proteomes" id="UP000823388">
    <property type="component" value="Chromosome 2N"/>
</dbReference>
<dbReference type="EMBL" id="CM029040">
    <property type="protein sequence ID" value="KAG2633837.1"/>
    <property type="molecule type" value="Genomic_DNA"/>
</dbReference>
<sequence>MTIFTQATPSPTADPQWQLIAVLRKKTNSSGAPILAGILHGPPNSTPKPPGIGASYSPSDSWVPPPPPLDPLPFSWASPAPPPTDDVDSSGKADGPAAALVQAPAWPDLPQSGDRIHPFHADRHPTAALAAGSAAFPLWCASRRPPLRTSSRRRCSSRPPSWPERPVPARGEAPTRSARSARACGRAPAGQPGQSRGGSCASAGELEERAAASRGGHRWEMRLLRAAAAATPVCRHRGPSLQRLLLRTAAIERARSAVPLLRASATGQARGAAPTPWPWWGARACSLGLGAAVPHGAAGVASTQQRPCLARRLQPREERERLEPRARSSARRSERERH</sequence>
<feature type="region of interest" description="Disordered" evidence="1">
    <location>
        <begin position="32"/>
        <end position="101"/>
    </location>
</feature>